<evidence type="ECO:0000259" key="2">
    <source>
        <dbReference type="Pfam" id="PF21922"/>
    </source>
</evidence>
<evidence type="ECO:0000313" key="4">
    <source>
        <dbReference type="Proteomes" id="UP001595823"/>
    </source>
</evidence>
<dbReference type="EMBL" id="JBHSDK010000010">
    <property type="protein sequence ID" value="MFC4335019.1"/>
    <property type="molecule type" value="Genomic_DNA"/>
</dbReference>
<dbReference type="PANTHER" id="PTHR30627">
    <property type="entry name" value="PEPTIDOGLYCAN D,D-TRANSPEPTIDASE"/>
    <property type="match status" value="1"/>
</dbReference>
<dbReference type="InterPro" id="IPR012338">
    <property type="entry name" value="Beta-lactam/transpept-like"/>
</dbReference>
<proteinExistence type="predicted"/>
<gene>
    <name evidence="3" type="ORF">ACFPET_07395</name>
</gene>
<dbReference type="SUPFAM" id="SSF56601">
    <property type="entry name" value="beta-lactamase/transpeptidase-like"/>
    <property type="match status" value="1"/>
</dbReference>
<dbReference type="Gene3D" id="3.40.710.10">
    <property type="entry name" value="DD-peptidase/beta-lactamase superfamily"/>
    <property type="match status" value="1"/>
</dbReference>
<feature type="domain" description="Penicillin binding protein A dimerisation" evidence="2">
    <location>
        <begin position="51"/>
        <end position="135"/>
    </location>
</feature>
<dbReference type="PANTHER" id="PTHR30627:SF24">
    <property type="entry name" value="PENICILLIN-BINDING PROTEIN 4B"/>
    <property type="match status" value="1"/>
</dbReference>
<protein>
    <submittedName>
        <fullName evidence="3">Penicillin-binding transpeptidase domain-containing protein</fullName>
    </submittedName>
</protein>
<dbReference type="Pfam" id="PF21922">
    <property type="entry name" value="PBP_dimer_2"/>
    <property type="match status" value="1"/>
</dbReference>
<dbReference type="InterPro" id="IPR054120">
    <property type="entry name" value="PBPA_dimer"/>
</dbReference>
<dbReference type="Pfam" id="PF00905">
    <property type="entry name" value="Transpeptidase"/>
    <property type="match status" value="1"/>
</dbReference>
<organism evidence="3 4">
    <name type="scientific">Salininema proteolyticum</name>
    <dbReference type="NCBI Taxonomy" id="1607685"/>
    <lineage>
        <taxon>Bacteria</taxon>
        <taxon>Bacillati</taxon>
        <taxon>Actinomycetota</taxon>
        <taxon>Actinomycetes</taxon>
        <taxon>Glycomycetales</taxon>
        <taxon>Glycomycetaceae</taxon>
        <taxon>Salininema</taxon>
    </lineage>
</organism>
<dbReference type="Proteomes" id="UP001595823">
    <property type="component" value="Unassembled WGS sequence"/>
</dbReference>
<feature type="domain" description="Penicillin-binding protein transpeptidase" evidence="1">
    <location>
        <begin position="158"/>
        <end position="486"/>
    </location>
</feature>
<dbReference type="InterPro" id="IPR001460">
    <property type="entry name" value="PCN-bd_Tpept"/>
</dbReference>
<name>A0ABV8TW58_9ACTN</name>
<reference evidence="4" key="1">
    <citation type="journal article" date="2019" name="Int. J. Syst. Evol. Microbiol.">
        <title>The Global Catalogue of Microorganisms (GCM) 10K type strain sequencing project: providing services to taxonomists for standard genome sequencing and annotation.</title>
        <authorList>
            <consortium name="The Broad Institute Genomics Platform"/>
            <consortium name="The Broad Institute Genome Sequencing Center for Infectious Disease"/>
            <person name="Wu L."/>
            <person name="Ma J."/>
        </authorList>
    </citation>
    <scope>NUCLEOTIDE SEQUENCE [LARGE SCALE GENOMIC DNA]</scope>
    <source>
        <strain evidence="4">IBRC-M 10908</strain>
    </source>
</reference>
<keyword evidence="4" id="KW-1185">Reference proteome</keyword>
<sequence length="496" mass="52792">MNPALRRTAIVCIVLFAALFIQVNRVQFFEAYVQEDDSWCNIKSEDFDRMRGSILAGEEPIAVFEESENEAGSRYYRDYPQGEYFGNVTGYASISYGANHLECAASEYLDGSADLFLSDKILASLKGGEQTYGNVLTSIDPEAQRTAYDAIAEVADEGSAVAIEPSTGRILAQVSVPGWDPGLVSSLDTEAAGAEYDRLNGLESNPMLDHAINEFAPPGSTFKTVVAAAYIEKGLGDADSMVPAGNRYEPPGAGQPITNAADQCAESELPLKEAFARSCNTTFSQICNEELSPRDIADMAAELGFEEKFSTPISSLWASTTGGVEKLEDKGIRAQACIGQNTVSASTLQNAVIASTVANDGIRMDPRMLDTITNAENETIHRFDDEKAGRAFSSDTADELKKIMEEVVTGANGTGSNAYVDGFTTGGKTGTAEHTDKKGDPLPDHGWFIGWGGSDSDSPDVAVAVFLPEYGQGGSSNATAIAGKIMSQVLNNPSEA</sequence>
<dbReference type="Gene3D" id="3.90.1310.10">
    <property type="entry name" value="Penicillin-binding protein 2a (Domain 2)"/>
    <property type="match status" value="1"/>
</dbReference>
<dbReference type="RefSeq" id="WP_380619282.1">
    <property type="nucleotide sequence ID" value="NZ_JBHSDK010000010.1"/>
</dbReference>
<comment type="caution">
    <text evidence="3">The sequence shown here is derived from an EMBL/GenBank/DDBJ whole genome shotgun (WGS) entry which is preliminary data.</text>
</comment>
<evidence type="ECO:0000259" key="1">
    <source>
        <dbReference type="Pfam" id="PF00905"/>
    </source>
</evidence>
<evidence type="ECO:0000313" key="3">
    <source>
        <dbReference type="EMBL" id="MFC4335019.1"/>
    </source>
</evidence>
<accession>A0ABV8TW58</accession>
<dbReference type="InterPro" id="IPR050515">
    <property type="entry name" value="Beta-lactam/transpept"/>
</dbReference>